<dbReference type="GO" id="GO:0016616">
    <property type="term" value="F:oxidoreductase activity, acting on the CH-OH group of donors, NAD or NADP as acceptor"/>
    <property type="evidence" value="ECO:0007669"/>
    <property type="project" value="TreeGrafter"/>
</dbReference>
<dbReference type="PRINTS" id="PR00081">
    <property type="entry name" value="GDHRDH"/>
</dbReference>
<dbReference type="PANTHER" id="PTHR42760">
    <property type="entry name" value="SHORT-CHAIN DEHYDROGENASES/REDUCTASES FAMILY MEMBER"/>
    <property type="match status" value="1"/>
</dbReference>
<dbReference type="eggNOG" id="COG4221">
    <property type="taxonomic scope" value="Bacteria"/>
</dbReference>
<dbReference type="AlphaFoldDB" id="A0A068TE24"/>
<evidence type="ECO:0000256" key="2">
    <source>
        <dbReference type="RuleBase" id="RU000363"/>
    </source>
</evidence>
<dbReference type="Pfam" id="PF00106">
    <property type="entry name" value="adh_short"/>
    <property type="match status" value="1"/>
</dbReference>
<protein>
    <submittedName>
        <fullName evidence="3">Protein DitG</fullName>
    </submittedName>
</protein>
<evidence type="ECO:0000256" key="1">
    <source>
        <dbReference type="ARBA" id="ARBA00006484"/>
    </source>
</evidence>
<comment type="similarity">
    <text evidence="1 2">Belongs to the short-chain dehydrogenases/reductases (SDR) family.</text>
</comment>
<dbReference type="RefSeq" id="WP_038548430.1">
    <property type="nucleotide sequence ID" value="NZ_HG938355.1"/>
</dbReference>
<dbReference type="PRINTS" id="PR00080">
    <property type="entry name" value="SDRFAMILY"/>
</dbReference>
<dbReference type="EMBL" id="HG938355">
    <property type="protein sequence ID" value="CDN56767.1"/>
    <property type="molecule type" value="Genomic_DNA"/>
</dbReference>
<dbReference type="PATRIC" id="fig|1028801.3.peg.4523"/>
<reference evidence="4" key="1">
    <citation type="journal article" date="2014" name="BMC Genomics">
        <title>Genome sequencing of two Neorhizobium galegae strains reveals a noeT gene responsible for the unusual acetylation of the nodulation factors.</title>
        <authorList>
            <person name="Osterman J."/>
            <person name="Marsh J."/>
            <person name="Laine P.K."/>
            <person name="Zeng Z."/>
            <person name="Alatalo E."/>
            <person name="Sullivan J.T."/>
            <person name="Young J.P."/>
            <person name="Thomas-Oates J."/>
            <person name="Paulin L."/>
            <person name="Lindstrom K."/>
        </authorList>
    </citation>
    <scope>NUCLEOTIDE SEQUENCE [LARGE SCALE GENOMIC DNA]</scope>
    <source>
        <strain evidence="4">HAMBI 1141</strain>
    </source>
</reference>
<evidence type="ECO:0000313" key="3">
    <source>
        <dbReference type="EMBL" id="CDN56767.1"/>
    </source>
</evidence>
<dbReference type="Proteomes" id="UP000028186">
    <property type="component" value="Chromosome I"/>
</dbReference>
<dbReference type="InterPro" id="IPR002347">
    <property type="entry name" value="SDR_fam"/>
</dbReference>
<dbReference type="HOGENOM" id="CLU_010194_1_0_5"/>
<accession>A0A068TE24</accession>
<dbReference type="Gene3D" id="3.40.50.720">
    <property type="entry name" value="NAD(P)-binding Rossmann-like Domain"/>
    <property type="match status" value="1"/>
</dbReference>
<dbReference type="CDD" id="cd05233">
    <property type="entry name" value="SDR_c"/>
    <property type="match status" value="1"/>
</dbReference>
<organism evidence="3 4">
    <name type="scientific">Neorhizobium galegae bv. officinalis bv. officinalis str. HAMBI 1141</name>
    <dbReference type="NCBI Taxonomy" id="1028801"/>
    <lineage>
        <taxon>Bacteria</taxon>
        <taxon>Pseudomonadati</taxon>
        <taxon>Pseudomonadota</taxon>
        <taxon>Alphaproteobacteria</taxon>
        <taxon>Hyphomicrobiales</taxon>
        <taxon>Rhizobiaceae</taxon>
        <taxon>Rhizobium/Agrobacterium group</taxon>
        <taxon>Neorhizobium</taxon>
    </lineage>
</organism>
<dbReference type="InterPro" id="IPR036291">
    <property type="entry name" value="NAD(P)-bd_dom_sf"/>
</dbReference>
<gene>
    <name evidence="3" type="primary">ditG</name>
    <name evidence="3" type="ORF">RG1141_CH44550</name>
</gene>
<dbReference type="SUPFAM" id="SSF51735">
    <property type="entry name" value="NAD(P)-binding Rossmann-fold domains"/>
    <property type="match status" value="1"/>
</dbReference>
<sequence length="239" mass="24825">MSEATGTSPVVMVTGAAGNLGSAVVRELAANGTRLVCVEHNSEALEKLAESLPENSEILLIGGMDLADLTSCQEAVERTLARFGRLDALANTVGGFQTGPVDETGVHQWDRLFHMNARTAYAISAAVLKPMQQAGYGRIVHVAAAPGLKAGANQAAYAASKGAVIRLTEAIAAENRDKRITANCILPGTIDTPQNRSVMPNAKTNSWIQPTDIAKLIGFLISPAAGIVTGAAIPATGRI</sequence>
<name>A0A068TE24_NEOGA</name>
<dbReference type="InterPro" id="IPR020904">
    <property type="entry name" value="Sc_DH/Rdtase_CS"/>
</dbReference>
<dbReference type="PANTHER" id="PTHR42760:SF40">
    <property type="entry name" value="3-OXOACYL-[ACYL-CARRIER-PROTEIN] REDUCTASE, CHLOROPLASTIC"/>
    <property type="match status" value="1"/>
</dbReference>
<dbReference type="GO" id="GO:0030497">
    <property type="term" value="P:fatty acid elongation"/>
    <property type="evidence" value="ECO:0007669"/>
    <property type="project" value="TreeGrafter"/>
</dbReference>
<proteinExistence type="inferred from homology"/>
<dbReference type="PROSITE" id="PS00061">
    <property type="entry name" value="ADH_SHORT"/>
    <property type="match status" value="1"/>
</dbReference>
<evidence type="ECO:0000313" key="4">
    <source>
        <dbReference type="Proteomes" id="UP000028186"/>
    </source>
</evidence>
<dbReference type="KEGG" id="ngl:RG1141_CH44550"/>